<organism evidence="2 3">
    <name type="scientific">Microbulbifer variabilis</name>
    <dbReference type="NCBI Taxonomy" id="266805"/>
    <lineage>
        <taxon>Bacteria</taxon>
        <taxon>Pseudomonadati</taxon>
        <taxon>Pseudomonadota</taxon>
        <taxon>Gammaproteobacteria</taxon>
        <taxon>Cellvibrionales</taxon>
        <taxon>Microbulbiferaceae</taxon>
        <taxon>Microbulbifer</taxon>
    </lineage>
</organism>
<evidence type="ECO:0000259" key="1">
    <source>
        <dbReference type="Pfam" id="PF12146"/>
    </source>
</evidence>
<feature type="domain" description="Serine aminopeptidase S33" evidence="1">
    <location>
        <begin position="20"/>
        <end position="252"/>
    </location>
</feature>
<dbReference type="Gene3D" id="3.40.50.1820">
    <property type="entry name" value="alpha/beta hydrolase"/>
    <property type="match status" value="1"/>
</dbReference>
<dbReference type="PANTHER" id="PTHR11614">
    <property type="entry name" value="PHOSPHOLIPASE-RELATED"/>
    <property type="match status" value="1"/>
</dbReference>
<keyword evidence="3" id="KW-1185">Reference proteome</keyword>
<dbReference type="InterPro" id="IPR029058">
    <property type="entry name" value="AB_hydrolase_fold"/>
</dbReference>
<sequence>MEFLTRNISLHYRRWWVEGARGTVVISHGLGEHSGRYVNLAAHLNRAGFSVYAPDHYGHGLSQGKRGHIEDFSLYSEDLYEFICLVKSGNPGTRLHLLGHSMGAVVACGSAVRYGAVDSLILSAPGFRGAKEPSGLELRLVLILAKMFPGLVLSSRIDSQWLSRDSAVIEAYREDELTHRGVSLRWFETFLREREFLSTNLERLLVPCLMLLPESDRLVDVGVSREWFGRMGSAGKMLHCFPKAYHELFNEVEEGRLARDLLLGHLKSYEPQAGSVVS</sequence>
<accession>A0ABY4V8B8</accession>
<evidence type="ECO:0000313" key="2">
    <source>
        <dbReference type="EMBL" id="USD20427.1"/>
    </source>
</evidence>
<dbReference type="InterPro" id="IPR022742">
    <property type="entry name" value="Hydrolase_4"/>
</dbReference>
<reference evidence="2" key="1">
    <citation type="submission" date="2022-02" db="EMBL/GenBank/DDBJ databases">
        <title>Coral-associated bacteria.</title>
        <authorList>
            <person name="Tang K."/>
            <person name="Wang X."/>
        </authorList>
    </citation>
    <scope>NUCLEOTIDE SEQUENCE</scope>
    <source>
        <strain evidence="2">SCSIO 43006</strain>
    </source>
</reference>
<proteinExistence type="predicted"/>
<dbReference type="InterPro" id="IPR051044">
    <property type="entry name" value="MAG_DAG_Lipase"/>
</dbReference>
<gene>
    <name evidence="2" type="ORF">MJO52_15285</name>
</gene>
<name>A0ABY4V8B8_9GAMM</name>
<protein>
    <submittedName>
        <fullName evidence="2">Lysophospholipase</fullName>
    </submittedName>
</protein>
<dbReference type="EMBL" id="CP092418">
    <property type="protein sequence ID" value="USD20427.1"/>
    <property type="molecule type" value="Genomic_DNA"/>
</dbReference>
<dbReference type="RefSeq" id="WP_252082767.1">
    <property type="nucleotide sequence ID" value="NZ_CP092418.1"/>
</dbReference>
<dbReference type="Pfam" id="PF12146">
    <property type="entry name" value="Hydrolase_4"/>
    <property type="match status" value="1"/>
</dbReference>
<dbReference type="SUPFAM" id="SSF53474">
    <property type="entry name" value="alpha/beta-Hydrolases"/>
    <property type="match status" value="1"/>
</dbReference>
<evidence type="ECO:0000313" key="3">
    <source>
        <dbReference type="Proteomes" id="UP001055658"/>
    </source>
</evidence>
<dbReference type="Proteomes" id="UP001055658">
    <property type="component" value="Chromosome"/>
</dbReference>